<comment type="subcellular location">
    <subcellularLocation>
        <location evidence="1">Membrane</location>
        <topology evidence="1">Multi-pass membrane protein</topology>
    </subcellularLocation>
</comment>
<evidence type="ECO:0000256" key="1">
    <source>
        <dbReference type="ARBA" id="ARBA00004141"/>
    </source>
</evidence>
<feature type="transmembrane region" description="Helical" evidence="6">
    <location>
        <begin position="365"/>
        <end position="383"/>
    </location>
</feature>
<dbReference type="GO" id="GO:0005886">
    <property type="term" value="C:plasma membrane"/>
    <property type="evidence" value="ECO:0007669"/>
    <property type="project" value="TreeGrafter"/>
</dbReference>
<feature type="transmembrane region" description="Helical" evidence="6">
    <location>
        <begin position="40"/>
        <end position="62"/>
    </location>
</feature>
<keyword evidence="3 6" id="KW-0812">Transmembrane</keyword>
<dbReference type="InterPro" id="IPR012681">
    <property type="entry name" value="NCS1"/>
</dbReference>
<evidence type="ECO:0000256" key="6">
    <source>
        <dbReference type="SAM" id="Phobius"/>
    </source>
</evidence>
<feature type="transmembrane region" description="Helical" evidence="6">
    <location>
        <begin position="238"/>
        <end position="259"/>
    </location>
</feature>
<dbReference type="AlphaFoldDB" id="A0AA39GTP3"/>
<feature type="transmembrane region" description="Helical" evidence="6">
    <location>
        <begin position="280"/>
        <end position="304"/>
    </location>
</feature>
<evidence type="ECO:0000256" key="4">
    <source>
        <dbReference type="ARBA" id="ARBA00022989"/>
    </source>
</evidence>
<name>A0AA39GTP3_SARSR</name>
<evidence type="ECO:0000313" key="8">
    <source>
        <dbReference type="Proteomes" id="UP001175261"/>
    </source>
</evidence>
<evidence type="ECO:0000256" key="3">
    <source>
        <dbReference type="ARBA" id="ARBA00022692"/>
    </source>
</evidence>
<comment type="caution">
    <text evidence="7">The sequence shown here is derived from an EMBL/GenBank/DDBJ whole genome shotgun (WGS) entry which is preliminary data.</text>
</comment>
<organism evidence="7 8">
    <name type="scientific">Sarocladium strictum</name>
    <name type="common">Black bundle disease fungus</name>
    <name type="synonym">Acremonium strictum</name>
    <dbReference type="NCBI Taxonomy" id="5046"/>
    <lineage>
        <taxon>Eukaryota</taxon>
        <taxon>Fungi</taxon>
        <taxon>Dikarya</taxon>
        <taxon>Ascomycota</taxon>
        <taxon>Pezizomycotina</taxon>
        <taxon>Sordariomycetes</taxon>
        <taxon>Hypocreomycetidae</taxon>
        <taxon>Hypocreales</taxon>
        <taxon>Sarocladiaceae</taxon>
        <taxon>Sarocladium</taxon>
    </lineage>
</organism>
<feature type="transmembrane region" description="Helical" evidence="6">
    <location>
        <begin position="437"/>
        <end position="456"/>
    </location>
</feature>
<proteinExistence type="inferred from homology"/>
<dbReference type="PANTHER" id="PTHR30618">
    <property type="entry name" value="NCS1 FAMILY PURINE/PYRIMIDINE TRANSPORTER"/>
    <property type="match status" value="1"/>
</dbReference>
<feature type="transmembrane region" description="Helical" evidence="6">
    <location>
        <begin position="196"/>
        <end position="218"/>
    </location>
</feature>
<dbReference type="PANTHER" id="PTHR30618:SF0">
    <property type="entry name" value="PURINE-URACIL PERMEASE NCS1"/>
    <property type="match status" value="1"/>
</dbReference>
<feature type="transmembrane region" description="Helical" evidence="6">
    <location>
        <begin position="167"/>
        <end position="189"/>
    </location>
</feature>
<feature type="transmembrane region" description="Helical" evidence="6">
    <location>
        <begin position="324"/>
        <end position="344"/>
    </location>
</feature>
<feature type="transmembrane region" description="Helical" evidence="6">
    <location>
        <begin position="395"/>
        <end position="414"/>
    </location>
</feature>
<evidence type="ECO:0008006" key="9">
    <source>
        <dbReference type="Google" id="ProtNLM"/>
    </source>
</evidence>
<evidence type="ECO:0000256" key="2">
    <source>
        <dbReference type="ARBA" id="ARBA00008974"/>
    </source>
</evidence>
<dbReference type="NCBIfam" id="TIGR00800">
    <property type="entry name" value="ncs1"/>
    <property type="match status" value="1"/>
</dbReference>
<feature type="transmembrane region" description="Helical" evidence="6">
    <location>
        <begin position="119"/>
        <end position="147"/>
    </location>
</feature>
<dbReference type="InterPro" id="IPR045225">
    <property type="entry name" value="Uracil/uridine/allantoin_perm"/>
</dbReference>
<keyword evidence="5 6" id="KW-0472">Membrane</keyword>
<accession>A0AA39GTP3</accession>
<dbReference type="GO" id="GO:0015205">
    <property type="term" value="F:nucleobase transmembrane transporter activity"/>
    <property type="evidence" value="ECO:0007669"/>
    <property type="project" value="TreeGrafter"/>
</dbReference>
<dbReference type="CDD" id="cd11482">
    <property type="entry name" value="SLC-NCS1sbd_NRT1-like"/>
    <property type="match status" value="1"/>
</dbReference>
<dbReference type="InterPro" id="IPR001248">
    <property type="entry name" value="Pur-cyt_permease"/>
</dbReference>
<dbReference type="Gene3D" id="1.10.4160.10">
    <property type="entry name" value="Hydantoin permease"/>
    <property type="match status" value="1"/>
</dbReference>
<gene>
    <name evidence="7" type="ORF">NLU13_2445</name>
</gene>
<dbReference type="FunFam" id="1.10.4160.10:FF:000001">
    <property type="entry name" value="Uracil permease, putative"/>
    <property type="match status" value="1"/>
</dbReference>
<dbReference type="EMBL" id="JAPDFR010000001">
    <property type="protein sequence ID" value="KAK0392951.1"/>
    <property type="molecule type" value="Genomic_DNA"/>
</dbReference>
<evidence type="ECO:0000256" key="5">
    <source>
        <dbReference type="ARBA" id="ARBA00023136"/>
    </source>
</evidence>
<comment type="similarity">
    <text evidence="2">Belongs to the purine-cytosine permease (2.A.39) family.</text>
</comment>
<keyword evidence="4 6" id="KW-1133">Transmembrane helix</keyword>
<dbReference type="Pfam" id="PF02133">
    <property type="entry name" value="Transp_cyt_pur"/>
    <property type="match status" value="1"/>
</dbReference>
<sequence>MASPKFTRKFALQPRSSECLPGNEFSNGDLDPVPMTRRTWNWYSVGGFWISEGFQIPILQMAGSLIAGGLSPGMAMGAIVLGTCLVMIPCALTGYVGAKTGLNYPVMNRACWGLHGSKFAVAVRGVVAIFWCGVQFSTGGACVYQMLKAMSPALDENIPNRLPESANITSVNLLCFFLFWLISLPFLYINVSRLRWLFLVKLIVMPIGGLALFIWAVVMAKGFGPIFSQSTSASSGQTVAFVFMSAITSAIGPQATFALNMGDFCRYAKSPRGALWSQVIMMPICITLTAFLGVTLASASAVIYNLDKPEWNPLNVIDLFESRAAAFFVSFMFAFATLCTNIAGNTVAFGNDLMALMPKWVDVRRGQFICAVLAICTTPWNILNSSTNFLQFLNGYSVFLGPMCGIMLCDYWILRCGYLNLEQLYTRNGFYWYTKGWNFRAASAFLIALVPGLPGLASGVSPKVDIPQGFRNVYTLNWLVGVVIASVVYYGLSIAFSVPAESLTEGSREDRAQDWLLTGQACVYTVEEVQLAKDEAIA</sequence>
<keyword evidence="8" id="KW-1185">Reference proteome</keyword>
<reference evidence="7" key="1">
    <citation type="submission" date="2022-10" db="EMBL/GenBank/DDBJ databases">
        <title>Determination and structural analysis of whole genome sequence of Sarocladium strictum F4-1.</title>
        <authorList>
            <person name="Hu L."/>
            <person name="Jiang Y."/>
        </authorList>
    </citation>
    <scope>NUCLEOTIDE SEQUENCE</scope>
    <source>
        <strain evidence="7">F4-1</strain>
    </source>
</reference>
<feature type="transmembrane region" description="Helical" evidence="6">
    <location>
        <begin position="74"/>
        <end position="98"/>
    </location>
</feature>
<feature type="transmembrane region" description="Helical" evidence="6">
    <location>
        <begin position="476"/>
        <end position="498"/>
    </location>
</feature>
<protein>
    <recommendedName>
        <fullName evidence="9">NCS1 nucleoside transporter</fullName>
    </recommendedName>
</protein>
<dbReference type="Proteomes" id="UP001175261">
    <property type="component" value="Unassembled WGS sequence"/>
</dbReference>
<evidence type="ECO:0000313" key="7">
    <source>
        <dbReference type="EMBL" id="KAK0392951.1"/>
    </source>
</evidence>